<evidence type="ECO:0000313" key="2">
    <source>
        <dbReference type="Proteomes" id="UP000294614"/>
    </source>
</evidence>
<gene>
    <name evidence="1" type="ORF">C8D98_2015</name>
</gene>
<dbReference type="Proteomes" id="UP000294614">
    <property type="component" value="Unassembled WGS sequence"/>
</dbReference>
<reference evidence="1 2" key="1">
    <citation type="submission" date="2019-03" db="EMBL/GenBank/DDBJ databases">
        <title>Genomic Encyclopedia of Type Strains, Phase IV (KMG-IV): sequencing the most valuable type-strain genomes for metagenomic binning, comparative biology and taxonomic classification.</title>
        <authorList>
            <person name="Goeker M."/>
        </authorList>
    </citation>
    <scope>NUCLEOTIDE SEQUENCE [LARGE SCALE GENOMIC DNA]</scope>
    <source>
        <strain evidence="1 2">DSM 24984</strain>
    </source>
</reference>
<accession>A0A4R1K6I1</accession>
<dbReference type="Pfam" id="PF06074">
    <property type="entry name" value="Portal_Mu"/>
    <property type="match status" value="1"/>
</dbReference>
<organism evidence="1 2">
    <name type="scientific">Seleniivibrio woodruffii</name>
    <dbReference type="NCBI Taxonomy" id="1078050"/>
    <lineage>
        <taxon>Bacteria</taxon>
        <taxon>Pseudomonadati</taxon>
        <taxon>Deferribacterota</taxon>
        <taxon>Deferribacteres</taxon>
        <taxon>Deferribacterales</taxon>
        <taxon>Geovibrionaceae</taxon>
        <taxon>Seleniivibrio</taxon>
    </lineage>
</organism>
<evidence type="ECO:0000313" key="1">
    <source>
        <dbReference type="EMBL" id="TCK59848.1"/>
    </source>
</evidence>
<dbReference type="RefSeq" id="WP_132874005.1">
    <property type="nucleotide sequence ID" value="NZ_SMGG01000005.1"/>
</dbReference>
<name>A0A4R1K6I1_9BACT</name>
<comment type="caution">
    <text evidence="1">The sequence shown here is derived from an EMBL/GenBank/DDBJ whole genome shotgun (WGS) entry which is preliminary data.</text>
</comment>
<proteinExistence type="predicted"/>
<dbReference type="AlphaFoldDB" id="A0A4R1K6I1"/>
<dbReference type="InterPro" id="IPR009279">
    <property type="entry name" value="Portal_Mu"/>
</dbReference>
<keyword evidence="2" id="KW-1185">Reference proteome</keyword>
<dbReference type="OrthoDB" id="9802690at2"/>
<sequence length="366" mass="40393">MKRLTNVLTAGTGNWFGNIMPNPDVLFGKGGVRMSVFDEMLQDAHIYAKLEQLKDTVLSMQWDIKPLSQETAEQAAFIKTAMGRLGVAGLIQDILTAVEYGFSVTEIVWELKEGRWLPVKSLARRADRFAFSPEGGLMLTDGNTASALDEHYKFIVHRNSPKDENPYGTPVLSKCYWPWMFKKAGFRYWLTVAEKYGVPTVLALFESADDDDSRTRARELAENLYNIQNDAAVALANVDSVQVLETKGSSADFSSLVQVCNTEISKAITGEVLTSDTGSSGSYSLAAQHQQTLDRKGRKIARAAAETITATLINWIWELNFGGECGAEFVLAAQAEASWDVIKDAKEMGLNIDLDEVARRFGIPLA</sequence>
<dbReference type="EMBL" id="SMGG01000005">
    <property type="protein sequence ID" value="TCK59848.1"/>
    <property type="molecule type" value="Genomic_DNA"/>
</dbReference>
<protein>
    <submittedName>
        <fullName evidence="1">Uncharacterized protein DUF935</fullName>
    </submittedName>
</protein>